<dbReference type="AlphaFoldDB" id="I2H9M1"/>
<dbReference type="eggNOG" id="ENOG502SE1Z">
    <property type="taxonomic scope" value="Eukaryota"/>
</dbReference>
<dbReference type="RefSeq" id="XP_004182592.1">
    <property type="nucleotide sequence ID" value="XM_004182544.1"/>
</dbReference>
<dbReference type="InParanoid" id="I2H9M1"/>
<dbReference type="GeneID" id="14498256"/>
<name>I2H9M1_HENB6</name>
<sequence>MGASYQIFGKAVPTHYMAIATLATAGAIGGWAASGPKKPTDTTTSSASPKEDDLDIEKLISDFVKDQDNGSSTATK</sequence>
<evidence type="ECO:0000313" key="3">
    <source>
        <dbReference type="Proteomes" id="UP000002866"/>
    </source>
</evidence>
<proteinExistence type="predicted"/>
<dbReference type="Pfam" id="PF11022">
    <property type="entry name" value="ATP19"/>
    <property type="match status" value="1"/>
</dbReference>
<accession>I2H9M1</accession>
<dbReference type="OrthoDB" id="2094445at2759"/>
<feature type="region of interest" description="Disordered" evidence="1">
    <location>
        <begin position="31"/>
        <end position="52"/>
    </location>
</feature>
<organism evidence="2 3">
    <name type="scientific">Henningerozyma blattae (strain ATCC 34711 / CBS 6284 / DSM 70876 / NBRC 10599 / NRRL Y-10934 / UCD 77-7)</name>
    <name type="common">Yeast</name>
    <name type="synonym">Tetrapisispora blattae</name>
    <dbReference type="NCBI Taxonomy" id="1071380"/>
    <lineage>
        <taxon>Eukaryota</taxon>
        <taxon>Fungi</taxon>
        <taxon>Dikarya</taxon>
        <taxon>Ascomycota</taxon>
        <taxon>Saccharomycotina</taxon>
        <taxon>Saccharomycetes</taxon>
        <taxon>Saccharomycetales</taxon>
        <taxon>Saccharomycetaceae</taxon>
        <taxon>Henningerozyma</taxon>
    </lineage>
</organism>
<gene>
    <name evidence="2" type="primary">TBLA0J00750</name>
    <name evidence="2" type="ORF">TBLA_0J00750</name>
</gene>
<dbReference type="OMA" id="YTIFGKQ"/>
<evidence type="ECO:0008006" key="4">
    <source>
        <dbReference type="Google" id="ProtNLM"/>
    </source>
</evidence>
<dbReference type="EMBL" id="HE806325">
    <property type="protein sequence ID" value="CCH63073.1"/>
    <property type="molecule type" value="Genomic_DNA"/>
</dbReference>
<protein>
    <recommendedName>
        <fullName evidence="4">ATP synthase subunit K, mitochondrial</fullName>
    </recommendedName>
</protein>
<dbReference type="InterPro" id="IPR021278">
    <property type="entry name" value="ATP19"/>
</dbReference>
<evidence type="ECO:0000256" key="1">
    <source>
        <dbReference type="SAM" id="MobiDB-lite"/>
    </source>
</evidence>
<dbReference type="STRING" id="1071380.I2H9M1"/>
<dbReference type="HOGENOM" id="CLU_172736_2_0_1"/>
<dbReference type="Proteomes" id="UP000002866">
    <property type="component" value="Chromosome 10"/>
</dbReference>
<evidence type="ECO:0000313" key="2">
    <source>
        <dbReference type="EMBL" id="CCH63073.1"/>
    </source>
</evidence>
<dbReference type="KEGG" id="tbl:TBLA_0J00750"/>
<reference evidence="2 3" key="1">
    <citation type="journal article" date="2011" name="Proc. Natl. Acad. Sci. U.S.A.">
        <title>Evolutionary erosion of yeast sex chromosomes by mating-type switching accidents.</title>
        <authorList>
            <person name="Gordon J.L."/>
            <person name="Armisen D."/>
            <person name="Proux-Wera E."/>
            <person name="Oheigeartaigh S.S."/>
            <person name="Byrne K.P."/>
            <person name="Wolfe K.H."/>
        </authorList>
    </citation>
    <scope>NUCLEOTIDE SEQUENCE [LARGE SCALE GENOMIC DNA]</scope>
    <source>
        <strain evidence="3">ATCC 34711 / CBS 6284 / DSM 70876 / NBRC 10599 / NRRL Y-10934 / UCD 77-7</strain>
    </source>
</reference>
<keyword evidence="3" id="KW-1185">Reference proteome</keyword>